<gene>
    <name evidence="2" type="ORF">AZI87_17445</name>
</gene>
<dbReference type="PANTHER" id="PTHR37031:SF2">
    <property type="entry name" value="PHOD-LIKE PHOSPHATASE METALLOPHOSPHATASE DOMAIN-CONTAINING PROTEIN"/>
    <property type="match status" value="1"/>
</dbReference>
<dbReference type="Gene3D" id="3.60.21.70">
    <property type="entry name" value="PhoD-like phosphatase"/>
    <property type="match status" value="1"/>
</dbReference>
<evidence type="ECO:0000256" key="1">
    <source>
        <dbReference type="SAM" id="MobiDB-lite"/>
    </source>
</evidence>
<sequence>MESVRSSSHEFIHVFLGRGHNGAQKIVLCAPFQTDFDEVECTLSLSGVALPPMKAKAQDPEVRNFVFEFHGLISGGNYSYRFTKKGERLDLGAGLLESNLRFTYWSTLDAYAETVLISCNGVYIFKDQNKKWDMWRRLETTIANSKNPPKLLILGGDQYYQDDTEKEFYEKLKGDVTPELRNQVKMAAIRRAWEQTSDPSYRRLMASIPSVAMCDDHDFTDGAGGRFFNEQGVFESSWLNYMSILVEVFEAFQTSRNPTPIISKTKSAYSFTLDLGESALIALDMRTEKNAGINKIMDEDHKNAVFAVIQALPHKNILILSPVVPARNSNQKEGWMAGIIEWLKKPKVKAKFEKWHLMFAWDYIVGMEDDMDDALTSKRAIGFFGELMKCLSTKALNDTTYTLLTGDIHTGGSIELFITVDKGTFPLGVLVSSPIGYDPMPDVVEGLLQEGMLIKKQNNDFKLIGINNQFVTARNFVFLRPSLLKTDAKDQAARIFIEGIQGSRSLPIGSWNPLEGETADSKLENSAAHATEKAAEDLTP</sequence>
<dbReference type="RefSeq" id="WP_063209720.1">
    <property type="nucleotide sequence ID" value="NZ_LUKD01000009.1"/>
</dbReference>
<dbReference type="PANTHER" id="PTHR37031">
    <property type="entry name" value="METALLOPHOSPHATASE BINDING DOMAIN PROTEIN"/>
    <property type="match status" value="1"/>
</dbReference>
<dbReference type="SUPFAM" id="SSF56300">
    <property type="entry name" value="Metallo-dependent phosphatases"/>
    <property type="match status" value="1"/>
</dbReference>
<dbReference type="AlphaFoldDB" id="A0A162FUB6"/>
<accession>A0A162FUB6</accession>
<dbReference type="Proteomes" id="UP000075799">
    <property type="component" value="Unassembled WGS sequence"/>
</dbReference>
<comment type="caution">
    <text evidence="2">The sequence shown here is derived from an EMBL/GenBank/DDBJ whole genome shotgun (WGS) entry which is preliminary data.</text>
</comment>
<reference evidence="2 3" key="1">
    <citation type="submission" date="2016-03" db="EMBL/GenBank/DDBJ databases">
        <authorList>
            <person name="Ploux O."/>
        </authorList>
    </citation>
    <scope>NUCLEOTIDE SEQUENCE [LARGE SCALE GENOMIC DNA]</scope>
    <source>
        <strain evidence="2 3">EC13</strain>
    </source>
</reference>
<feature type="region of interest" description="Disordered" evidence="1">
    <location>
        <begin position="515"/>
        <end position="540"/>
    </location>
</feature>
<feature type="compositionally biased region" description="Basic and acidic residues" evidence="1">
    <location>
        <begin position="530"/>
        <end position="540"/>
    </location>
</feature>
<organism evidence="2 3">
    <name type="scientific">Bdellovibrio bacteriovorus</name>
    <dbReference type="NCBI Taxonomy" id="959"/>
    <lineage>
        <taxon>Bacteria</taxon>
        <taxon>Pseudomonadati</taxon>
        <taxon>Bdellovibrionota</taxon>
        <taxon>Bdellovibrionia</taxon>
        <taxon>Bdellovibrionales</taxon>
        <taxon>Pseudobdellovibrionaceae</taxon>
        <taxon>Bdellovibrio</taxon>
    </lineage>
</organism>
<evidence type="ECO:0000313" key="2">
    <source>
        <dbReference type="EMBL" id="KYG62309.1"/>
    </source>
</evidence>
<dbReference type="EMBL" id="LUKD01000009">
    <property type="protein sequence ID" value="KYG62309.1"/>
    <property type="molecule type" value="Genomic_DNA"/>
</dbReference>
<dbReference type="InterPro" id="IPR029052">
    <property type="entry name" value="Metallo-depent_PP-like"/>
</dbReference>
<name>A0A162FUB6_BDEBC</name>
<protein>
    <submittedName>
        <fullName evidence="2">Uncharacterized protein</fullName>
    </submittedName>
</protein>
<dbReference type="OrthoDB" id="327733at2"/>
<evidence type="ECO:0000313" key="3">
    <source>
        <dbReference type="Proteomes" id="UP000075799"/>
    </source>
</evidence>
<proteinExistence type="predicted"/>
<dbReference type="InterPro" id="IPR038607">
    <property type="entry name" value="PhoD-like_sf"/>
</dbReference>